<protein>
    <submittedName>
        <fullName evidence="2">Transposase</fullName>
    </submittedName>
</protein>
<dbReference type="InterPro" id="IPR036515">
    <property type="entry name" value="Transposase_17_sf"/>
</dbReference>
<dbReference type="InterPro" id="IPR002686">
    <property type="entry name" value="Transposase_17"/>
</dbReference>
<feature type="domain" description="Transposase IS200-like" evidence="1">
    <location>
        <begin position="10"/>
        <end position="129"/>
    </location>
</feature>
<dbReference type="AlphaFoldDB" id="A0A0J6SSS7"/>
<dbReference type="PANTHER" id="PTHR33360">
    <property type="entry name" value="TRANSPOSASE FOR INSERTION SEQUENCE ELEMENT IS200"/>
    <property type="match status" value="1"/>
</dbReference>
<dbReference type="GO" id="GO:0004803">
    <property type="term" value="F:transposase activity"/>
    <property type="evidence" value="ECO:0007669"/>
    <property type="project" value="InterPro"/>
</dbReference>
<organism evidence="2 3">
    <name type="scientific">Methylobacterium aquaticum</name>
    <dbReference type="NCBI Taxonomy" id="270351"/>
    <lineage>
        <taxon>Bacteria</taxon>
        <taxon>Pseudomonadati</taxon>
        <taxon>Pseudomonadota</taxon>
        <taxon>Alphaproteobacteria</taxon>
        <taxon>Hyphomicrobiales</taxon>
        <taxon>Methylobacteriaceae</taxon>
        <taxon>Methylobacterium</taxon>
    </lineage>
</organism>
<accession>A0A0J6SSS7</accession>
<reference evidence="2 3" key="1">
    <citation type="submission" date="2015-03" db="EMBL/GenBank/DDBJ databases">
        <title>Genome sequencing of Methylobacterium aquaticum DSM16371 type strain.</title>
        <authorList>
            <person name="Chaudhry V."/>
            <person name="Patil P.B."/>
        </authorList>
    </citation>
    <scope>NUCLEOTIDE SEQUENCE [LARGE SCALE GENOMIC DNA]</scope>
    <source>
        <strain evidence="2 3">DSM 16371</strain>
    </source>
</reference>
<dbReference type="RefSeq" id="WP_048463012.1">
    <property type="nucleotide sequence ID" value="NZ_LABX01000047.1"/>
</dbReference>
<dbReference type="Gene3D" id="3.30.70.1290">
    <property type="entry name" value="Transposase IS200-like"/>
    <property type="match status" value="1"/>
</dbReference>
<evidence type="ECO:0000313" key="2">
    <source>
        <dbReference type="EMBL" id="KMO38310.1"/>
    </source>
</evidence>
<comment type="caution">
    <text evidence="2">The sequence shown here is derived from an EMBL/GenBank/DDBJ whole genome shotgun (WGS) entry which is preliminary data.</text>
</comment>
<dbReference type="Pfam" id="PF01797">
    <property type="entry name" value="Y1_Tnp"/>
    <property type="match status" value="1"/>
</dbReference>
<gene>
    <name evidence="2" type="ORF">VP06_06505</name>
</gene>
<evidence type="ECO:0000259" key="1">
    <source>
        <dbReference type="SMART" id="SM01321"/>
    </source>
</evidence>
<dbReference type="Proteomes" id="UP000035929">
    <property type="component" value="Unassembled WGS sequence"/>
</dbReference>
<dbReference type="GO" id="GO:0006313">
    <property type="term" value="P:DNA transposition"/>
    <property type="evidence" value="ECO:0007669"/>
    <property type="project" value="InterPro"/>
</dbReference>
<dbReference type="NCBIfam" id="NF033573">
    <property type="entry name" value="transpos_IS200"/>
    <property type="match status" value="1"/>
</dbReference>
<evidence type="ECO:0000313" key="3">
    <source>
        <dbReference type="Proteomes" id="UP000035929"/>
    </source>
</evidence>
<sequence>MDIRRGRHVVYALHAHLVFVTKFRRDVLSELAIRDLKTIFARVCHDFEAELVACSGEDDHVHLLVTDPPKVSLSTLVNSLKGVSSRKLRDMRPEITGRYHQGVLWSPSYFVASCGGAPLSVVAQYVRQQQENARAHRPEGRDF</sequence>
<dbReference type="GO" id="GO:0003677">
    <property type="term" value="F:DNA binding"/>
    <property type="evidence" value="ECO:0007669"/>
    <property type="project" value="InterPro"/>
</dbReference>
<dbReference type="SMART" id="SM01321">
    <property type="entry name" value="Y1_Tnp"/>
    <property type="match status" value="1"/>
</dbReference>
<dbReference type="SUPFAM" id="SSF143422">
    <property type="entry name" value="Transposase IS200-like"/>
    <property type="match status" value="1"/>
</dbReference>
<proteinExistence type="predicted"/>
<dbReference type="PANTHER" id="PTHR33360:SF2">
    <property type="entry name" value="TRANSPOSASE FOR INSERTION SEQUENCE ELEMENT IS200"/>
    <property type="match status" value="1"/>
</dbReference>
<dbReference type="PATRIC" id="fig|270351.6.peg.5878"/>
<dbReference type="EMBL" id="LABX01000047">
    <property type="protein sequence ID" value="KMO38310.1"/>
    <property type="molecule type" value="Genomic_DNA"/>
</dbReference>
<name>A0A0J6SSS7_9HYPH</name>
<dbReference type="OrthoDB" id="9798161at2"/>